<evidence type="ECO:0000313" key="2">
    <source>
        <dbReference type="EMBL" id="CCC41577.1"/>
    </source>
</evidence>
<dbReference type="GeneID" id="12448716"/>
<dbReference type="AlphaFoldDB" id="G0LF14"/>
<reference evidence="2 3" key="1">
    <citation type="journal article" date="2011" name="PLoS ONE">
        <title>Haloquadratum walsbyi: limited diversity in a global pond.</title>
        <authorList>
            <person name="Dyall-Smith M."/>
            <person name="Pfeiffer F."/>
            <person name="Klee K."/>
            <person name="Palm P."/>
            <person name="Gross K."/>
            <person name="Schuster S.C."/>
            <person name="Rampp M."/>
            <person name="Oesterhelt D."/>
        </authorList>
    </citation>
    <scope>NUCLEOTIDE SEQUENCE [LARGE SCALE GENOMIC DNA]</scope>
    <source>
        <strain evidence="3">DSM 16854 / JCM 12705 / C23</strain>
    </source>
</reference>
<organism evidence="2 3">
    <name type="scientific">Haloquadratum walsbyi (strain DSM 16854 / JCM 12705 / C23)</name>
    <dbReference type="NCBI Taxonomy" id="768065"/>
    <lineage>
        <taxon>Archaea</taxon>
        <taxon>Methanobacteriati</taxon>
        <taxon>Methanobacteriota</taxon>
        <taxon>Stenosarchaea group</taxon>
        <taxon>Halobacteria</taxon>
        <taxon>Halobacteriales</taxon>
        <taxon>Haloferacaceae</taxon>
        <taxon>Haloquadratum</taxon>
    </lineage>
</organism>
<dbReference type="GO" id="GO:0016020">
    <property type="term" value="C:membrane"/>
    <property type="evidence" value="ECO:0007669"/>
    <property type="project" value="InterPro"/>
</dbReference>
<dbReference type="PANTHER" id="PTHR35335:SF1">
    <property type="entry name" value="UPF0716 PROTEIN FXSA"/>
    <property type="match status" value="1"/>
</dbReference>
<keyword evidence="1" id="KW-1133">Transmembrane helix</keyword>
<dbReference type="NCBIfam" id="NF008528">
    <property type="entry name" value="PRK11463.1-2"/>
    <property type="match status" value="1"/>
</dbReference>
<protein>
    <submittedName>
        <fullName evidence="2">FxsA domain protein</fullName>
    </submittedName>
</protein>
<dbReference type="Pfam" id="PF04186">
    <property type="entry name" value="FxsA"/>
    <property type="match status" value="1"/>
</dbReference>
<dbReference type="EMBL" id="FR746099">
    <property type="protein sequence ID" value="CCC41577.1"/>
    <property type="molecule type" value="Genomic_DNA"/>
</dbReference>
<dbReference type="RefSeq" id="WP_014556919.1">
    <property type="nucleotide sequence ID" value="NC_017459.1"/>
</dbReference>
<proteinExistence type="predicted"/>
<keyword evidence="1" id="KW-0472">Membrane</keyword>
<gene>
    <name evidence="2" type="primary">fxsA</name>
    <name evidence="2" type="ordered locus">Hqrw_3844</name>
</gene>
<evidence type="ECO:0000256" key="1">
    <source>
        <dbReference type="SAM" id="Phobius"/>
    </source>
</evidence>
<name>G0LF14_HALWC</name>
<keyword evidence="1" id="KW-0812">Transmembrane</keyword>
<feature type="transmembrane region" description="Helical" evidence="1">
    <location>
        <begin position="20"/>
        <end position="48"/>
    </location>
</feature>
<dbReference type="InterPro" id="IPR007313">
    <property type="entry name" value="FxsA"/>
</dbReference>
<dbReference type="PANTHER" id="PTHR35335">
    <property type="entry name" value="UPF0716 PROTEIN FXSA"/>
    <property type="match status" value="1"/>
</dbReference>
<dbReference type="Proteomes" id="UP000007954">
    <property type="component" value="Chromosome"/>
</dbReference>
<evidence type="ECO:0000313" key="3">
    <source>
        <dbReference type="Proteomes" id="UP000007954"/>
    </source>
</evidence>
<dbReference type="HOGENOM" id="CLU_085083_5_0_2"/>
<dbReference type="OrthoDB" id="136483at2157"/>
<dbReference type="KEGG" id="hwc:Hqrw_3844"/>
<accession>G0LF14</accession>
<sequence length="159" mass="17412">MKTRWVIVGLLSIPLVDTLLLVPIATAIGLLTTVLIVVLTGLFGMVLVRAEGRTTIQRIQQKIARGTLPTNELIDGGLLIAAGAFLLTPGIVTDIIGFASAIPVTRYPIRILTKRYIVTPILDRRTNDFVSGNIYIDGFPDEDTVNLDPEEYGRPDEDR</sequence>